<evidence type="ECO:0000313" key="2">
    <source>
        <dbReference type="Proteomes" id="UP000230066"/>
    </source>
</evidence>
<keyword evidence="2" id="KW-1185">Reference proteome</keyword>
<sequence>MSPPKMNPATDRLSPWLVRYTFRTSIRIRRCAKLKRFARGNRDVLCLLSQNDPENSRNPMNLI</sequence>
<gene>
    <name evidence="1" type="ORF">D915_000308</name>
</gene>
<dbReference type="EMBL" id="JXXN02000060">
    <property type="protein sequence ID" value="THD28838.1"/>
    <property type="molecule type" value="Genomic_DNA"/>
</dbReference>
<comment type="caution">
    <text evidence="1">The sequence shown here is derived from an EMBL/GenBank/DDBJ whole genome shotgun (WGS) entry which is preliminary data.</text>
</comment>
<accession>A0A4E0RYD9</accession>
<name>A0A4E0RYD9_FASHE</name>
<proteinExistence type="predicted"/>
<reference evidence="1" key="1">
    <citation type="submission" date="2019-03" db="EMBL/GenBank/DDBJ databases">
        <title>Improved annotation for the trematode Fasciola hepatica.</title>
        <authorList>
            <person name="Choi Y.-J."/>
            <person name="Martin J."/>
            <person name="Mitreva M."/>
        </authorList>
    </citation>
    <scope>NUCLEOTIDE SEQUENCE [LARGE SCALE GENOMIC DNA]</scope>
</reference>
<evidence type="ECO:0000313" key="1">
    <source>
        <dbReference type="EMBL" id="THD28838.1"/>
    </source>
</evidence>
<protein>
    <submittedName>
        <fullName evidence="1">Uncharacterized protein</fullName>
    </submittedName>
</protein>
<organism evidence="1 2">
    <name type="scientific">Fasciola hepatica</name>
    <name type="common">Liver fluke</name>
    <dbReference type="NCBI Taxonomy" id="6192"/>
    <lineage>
        <taxon>Eukaryota</taxon>
        <taxon>Metazoa</taxon>
        <taxon>Spiralia</taxon>
        <taxon>Lophotrochozoa</taxon>
        <taxon>Platyhelminthes</taxon>
        <taxon>Trematoda</taxon>
        <taxon>Digenea</taxon>
        <taxon>Plagiorchiida</taxon>
        <taxon>Echinostomata</taxon>
        <taxon>Echinostomatoidea</taxon>
        <taxon>Fasciolidae</taxon>
        <taxon>Fasciola</taxon>
    </lineage>
</organism>
<dbReference type="Proteomes" id="UP000230066">
    <property type="component" value="Unassembled WGS sequence"/>
</dbReference>
<dbReference type="AlphaFoldDB" id="A0A4E0RYD9"/>